<evidence type="ECO:0000313" key="4">
    <source>
        <dbReference type="EMBL" id="BBF82452.1"/>
    </source>
</evidence>
<proteinExistence type="predicted"/>
<feature type="chain" id="PRO_5018229311" evidence="3">
    <location>
        <begin position="23"/>
        <end position="596"/>
    </location>
</feature>
<gene>
    <name evidence="4" type="ORF">EM6_3089</name>
</gene>
<dbReference type="AlphaFoldDB" id="A0A3G9G523"/>
<keyword evidence="3" id="KW-0732">Signal</keyword>
<feature type="compositionally biased region" description="Low complexity" evidence="2">
    <location>
        <begin position="577"/>
        <end position="596"/>
    </location>
</feature>
<evidence type="ECO:0000313" key="5">
    <source>
        <dbReference type="Proteomes" id="UP000278756"/>
    </source>
</evidence>
<keyword evidence="1" id="KW-0802">TPR repeat</keyword>
<dbReference type="InterPro" id="IPR019734">
    <property type="entry name" value="TPR_rpt"/>
</dbReference>
<dbReference type="InterPro" id="IPR011990">
    <property type="entry name" value="TPR-like_helical_dom_sf"/>
</dbReference>
<protein>
    <submittedName>
        <fullName evidence="4">TPR domain protein</fullName>
    </submittedName>
</protein>
<reference evidence="5" key="1">
    <citation type="journal article" date="2017" name="Biotechnol. Biofuels">
        <title>Evaluation of environmental bacterial communities as a factor affecting the growth of duckweed Lemna minor.</title>
        <authorList>
            <person name="Ishizawa H."/>
            <person name="Kuroda M."/>
            <person name="Morikawa M."/>
            <person name="Ike M."/>
        </authorList>
    </citation>
    <scope>NUCLEOTIDE SEQUENCE [LARGE SCALE GENOMIC DNA]</scope>
    <source>
        <strain evidence="5">M6</strain>
    </source>
</reference>
<dbReference type="Proteomes" id="UP000278756">
    <property type="component" value="Chromosome 2"/>
</dbReference>
<dbReference type="OrthoDB" id="9766710at2"/>
<feature type="region of interest" description="Disordered" evidence="2">
    <location>
        <begin position="575"/>
        <end position="596"/>
    </location>
</feature>
<dbReference type="Pfam" id="PF13429">
    <property type="entry name" value="TPR_15"/>
    <property type="match status" value="1"/>
</dbReference>
<feature type="repeat" description="TPR" evidence="1">
    <location>
        <begin position="413"/>
        <end position="446"/>
    </location>
</feature>
<dbReference type="PANTHER" id="PTHR12558:SF13">
    <property type="entry name" value="CELL DIVISION CYCLE PROTEIN 27 HOMOLOG"/>
    <property type="match status" value="1"/>
</dbReference>
<dbReference type="RefSeq" id="WP_126424034.1">
    <property type="nucleotide sequence ID" value="NZ_AP018828.1"/>
</dbReference>
<evidence type="ECO:0000256" key="1">
    <source>
        <dbReference type="PROSITE-ProRule" id="PRU00339"/>
    </source>
</evidence>
<sequence length="596" mass="64552">MKPVLASAAFAALVCLTTPVMAADKAYSSAYGDFLVGRLAAAQGDTETAARALMAAADADPANASLRERAFLAAVLSGDMSFARSHVPENGGRLSRTVAAQVQAIALIREGKGKAAAAVIEASQKAGASDRATVLLKPLSYAAARQWDKAIDPTLESQLNAGTTPNRDRLVLFLQAANQARLLEMKGRHAEAEAIFKIICQPGPASVLFGPYYGAFLEGRGRKDEARKLYTDILGVSEDRLVRQRLDGLDAKDYRKPKSPDVRLILADSLFLSGTLYASEQQSEMALATLRLAQYAAPETAVATPTLDRTRLLAGQVLMRMKDVQAAQTEWASIEPDSPFYREAQVRAAWSLKEAGDLDGAEALFTELSAADPKDIGLTVERARLLWQKDDTAGALKLMEAYQAAYGDADFGWETWFTVAVLYQAAGDWDKSKAAAQKGLTLQPDSSELLNLLGYGLIERKENVTEGMAMIRKALEKTPRSGAIMDSLGWGYYQQGQYAEALEWIEKAIAAEPADPEITDHLGDVYHKLGRTIEARYQWARVLTLEADDKQKAAVQAKLDTVAVPDVKAVAEAETMPVPETTKPKAPVKTPAKTRK</sequence>
<dbReference type="Pfam" id="PF13174">
    <property type="entry name" value="TPR_6"/>
    <property type="match status" value="1"/>
</dbReference>
<organism evidence="4 5">
    <name type="scientific">Asticcacaulis excentricus</name>
    <dbReference type="NCBI Taxonomy" id="78587"/>
    <lineage>
        <taxon>Bacteria</taxon>
        <taxon>Pseudomonadati</taxon>
        <taxon>Pseudomonadota</taxon>
        <taxon>Alphaproteobacteria</taxon>
        <taxon>Caulobacterales</taxon>
        <taxon>Caulobacteraceae</taxon>
        <taxon>Asticcacaulis</taxon>
    </lineage>
</organism>
<feature type="signal peptide" evidence="3">
    <location>
        <begin position="1"/>
        <end position="22"/>
    </location>
</feature>
<dbReference type="PROSITE" id="PS50005">
    <property type="entry name" value="TPR"/>
    <property type="match status" value="2"/>
</dbReference>
<evidence type="ECO:0000256" key="3">
    <source>
        <dbReference type="SAM" id="SignalP"/>
    </source>
</evidence>
<feature type="repeat" description="TPR" evidence="1">
    <location>
        <begin position="482"/>
        <end position="515"/>
    </location>
</feature>
<evidence type="ECO:0000256" key="2">
    <source>
        <dbReference type="SAM" id="MobiDB-lite"/>
    </source>
</evidence>
<dbReference type="SUPFAM" id="SSF48452">
    <property type="entry name" value="TPR-like"/>
    <property type="match status" value="2"/>
</dbReference>
<name>A0A3G9G523_9CAUL</name>
<dbReference type="SMART" id="SM00028">
    <property type="entry name" value="TPR"/>
    <property type="match status" value="5"/>
</dbReference>
<reference evidence="5" key="2">
    <citation type="journal article" date="2017" name="Plant Physiol. Biochem.">
        <title>Differential oxidative and antioxidative response of duckweed Lemna minor toward plant growth promoting/inhibiting bacteria.</title>
        <authorList>
            <person name="Ishizawa H."/>
            <person name="Kuroda M."/>
            <person name="Morikawa M."/>
            <person name="Ike M."/>
        </authorList>
    </citation>
    <scope>NUCLEOTIDE SEQUENCE [LARGE SCALE GENOMIC DNA]</scope>
    <source>
        <strain evidence="5">M6</strain>
    </source>
</reference>
<dbReference type="Gene3D" id="1.25.40.10">
    <property type="entry name" value="Tetratricopeptide repeat domain"/>
    <property type="match status" value="2"/>
</dbReference>
<dbReference type="EMBL" id="AP018828">
    <property type="protein sequence ID" value="BBF82452.1"/>
    <property type="molecule type" value="Genomic_DNA"/>
</dbReference>
<accession>A0A3G9G523</accession>
<dbReference type="PANTHER" id="PTHR12558">
    <property type="entry name" value="CELL DIVISION CYCLE 16,23,27"/>
    <property type="match status" value="1"/>
</dbReference>